<dbReference type="CDD" id="cd22055">
    <property type="entry name" value="NAC_BTF3"/>
    <property type="match status" value="1"/>
</dbReference>
<dbReference type="Pfam" id="PF01849">
    <property type="entry name" value="NAC"/>
    <property type="match status" value="1"/>
</dbReference>
<reference evidence="5" key="1">
    <citation type="submission" date="2021-01" db="EMBL/GenBank/DDBJ databases">
        <authorList>
            <person name="Corre E."/>
            <person name="Pelletier E."/>
            <person name="Niang G."/>
            <person name="Scheremetjew M."/>
            <person name="Finn R."/>
            <person name="Kale V."/>
            <person name="Holt S."/>
            <person name="Cochrane G."/>
            <person name="Meng A."/>
            <person name="Brown T."/>
            <person name="Cohen L."/>
        </authorList>
    </citation>
    <scope>NUCLEOTIDE SEQUENCE</scope>
    <source>
        <strain evidence="5">GSBS06</strain>
    </source>
</reference>
<protein>
    <recommendedName>
        <fullName evidence="2">Nascent polypeptide-associated complex subunit beta</fullName>
    </recommendedName>
</protein>
<sequence length="177" mass="18712">MADASSEVLAARERLKAKFGGVRTGGRGTVRRKKRAANKSSNSDDKKLQVSLKRLGVTAIPSIEEVNLFMEDESVVHFKNPKVQASIAANTYVVSGPHEQKALADLLPDIISQLDAEHLQSLSAMAQNFTKAQEAAAAAAGDAAAGEDTADGDDDDDDIPDLVDDFEQVSESAEASA</sequence>
<dbReference type="InterPro" id="IPR002715">
    <property type="entry name" value="Nas_poly-pep-assoc_cplx_dom"/>
</dbReference>
<evidence type="ECO:0000313" key="5">
    <source>
        <dbReference type="EMBL" id="CAE0443117.1"/>
    </source>
</evidence>
<feature type="region of interest" description="Disordered" evidence="3">
    <location>
        <begin position="20"/>
        <end position="46"/>
    </location>
</feature>
<dbReference type="PROSITE" id="PS51151">
    <property type="entry name" value="NAC_AB"/>
    <property type="match status" value="1"/>
</dbReference>
<keyword evidence="2" id="KW-0804">Transcription</keyword>
<dbReference type="PANTHER" id="PTHR10351">
    <property type="entry name" value="TRANSCRIPTION FACTOR BTF3 FAMILY MEMBER"/>
    <property type="match status" value="1"/>
</dbReference>
<feature type="domain" description="NAC-A/B" evidence="4">
    <location>
        <begin position="42"/>
        <end position="107"/>
    </location>
</feature>
<dbReference type="AlphaFoldDB" id="A0A7S3V072"/>
<evidence type="ECO:0000256" key="3">
    <source>
        <dbReference type="SAM" id="MobiDB-lite"/>
    </source>
</evidence>
<dbReference type="SMART" id="SM01407">
    <property type="entry name" value="NAC"/>
    <property type="match status" value="1"/>
</dbReference>
<comment type="similarity">
    <text evidence="1 2">Belongs to the NAC-beta family.</text>
</comment>
<feature type="region of interest" description="Disordered" evidence="3">
    <location>
        <begin position="139"/>
        <end position="177"/>
    </location>
</feature>
<organism evidence="5">
    <name type="scientific">Aplanochytrium stocchinoi</name>
    <dbReference type="NCBI Taxonomy" id="215587"/>
    <lineage>
        <taxon>Eukaryota</taxon>
        <taxon>Sar</taxon>
        <taxon>Stramenopiles</taxon>
        <taxon>Bigyra</taxon>
        <taxon>Labyrinthulomycetes</taxon>
        <taxon>Thraustochytrida</taxon>
        <taxon>Thraustochytriidae</taxon>
        <taxon>Aplanochytrium</taxon>
    </lineage>
</organism>
<evidence type="ECO:0000256" key="2">
    <source>
        <dbReference type="RuleBase" id="RU361272"/>
    </source>
</evidence>
<evidence type="ECO:0000259" key="4">
    <source>
        <dbReference type="PROSITE" id="PS51151"/>
    </source>
</evidence>
<name>A0A7S3V072_9STRA</name>
<dbReference type="FunFam" id="2.20.70.30:FF:000001">
    <property type="entry name" value="Transcription factor BTF3 homolog"/>
    <property type="match status" value="1"/>
</dbReference>
<feature type="compositionally biased region" description="Acidic residues" evidence="3">
    <location>
        <begin position="148"/>
        <end position="168"/>
    </location>
</feature>
<comment type="subunit">
    <text evidence="2">Part of the nascent polypeptide-associated complex (NAC).</text>
</comment>
<evidence type="ECO:0000256" key="1">
    <source>
        <dbReference type="ARBA" id="ARBA00005296"/>
    </source>
</evidence>
<keyword evidence="2" id="KW-0805">Transcription regulation</keyword>
<dbReference type="InterPro" id="IPR039370">
    <property type="entry name" value="BTF3"/>
</dbReference>
<dbReference type="Gene3D" id="2.20.70.30">
    <property type="entry name" value="Nascent polypeptide-associated complex domain"/>
    <property type="match status" value="1"/>
</dbReference>
<dbReference type="EMBL" id="HBIN01017332">
    <property type="protein sequence ID" value="CAE0443117.1"/>
    <property type="molecule type" value="Transcribed_RNA"/>
</dbReference>
<gene>
    <name evidence="5" type="ORF">ASTO00021_LOCUS13218</name>
</gene>
<proteinExistence type="inferred from homology"/>
<dbReference type="InterPro" id="IPR038187">
    <property type="entry name" value="NAC_A/B_dom_sf"/>
</dbReference>
<accession>A0A7S3V072</accession>